<dbReference type="Proteomes" id="UP001152795">
    <property type="component" value="Unassembled WGS sequence"/>
</dbReference>
<evidence type="ECO:0000313" key="3">
    <source>
        <dbReference type="Proteomes" id="UP001152795"/>
    </source>
</evidence>
<evidence type="ECO:0000256" key="1">
    <source>
        <dbReference type="ARBA" id="ARBA00005446"/>
    </source>
</evidence>
<dbReference type="GO" id="GO:0009378">
    <property type="term" value="F:four-way junction helicase activity"/>
    <property type="evidence" value="ECO:0007669"/>
    <property type="project" value="TreeGrafter"/>
</dbReference>
<dbReference type="Gene3D" id="3.40.50.300">
    <property type="entry name" value="P-loop containing nucleotide triphosphate hydrolases"/>
    <property type="match status" value="1"/>
</dbReference>
<comment type="similarity">
    <text evidence="1">Belongs to the helicase family. RecQ subfamily.</text>
</comment>
<dbReference type="PANTHER" id="PTHR13710:SF120">
    <property type="entry name" value="BIFUNCTIONAL 3'-5' EXONUCLEASE_ATP-DEPENDENT HELICASE WRN"/>
    <property type="match status" value="1"/>
</dbReference>
<accession>A0A7D9DEE6</accession>
<evidence type="ECO:0000313" key="2">
    <source>
        <dbReference type="EMBL" id="CAB3983766.1"/>
    </source>
</evidence>
<dbReference type="PROSITE" id="PS51192">
    <property type="entry name" value="HELICASE_ATP_BIND_1"/>
    <property type="match status" value="1"/>
</dbReference>
<protein>
    <submittedName>
        <fullName evidence="2">Mediator of RNA polymerase II transcription subunit 34-like</fullName>
    </submittedName>
</protein>
<proteinExistence type="inferred from homology"/>
<sequence>MAAKDVLEREAFNKALKDICPLFNIVCLYKKQQDALFNFLCGRDTFVNLPTGCGKSIIFQMAPLVASRLSNFSDESIIIVISPLVALMKDQVSYLSKINVPAAFVIADQDKNVLKDIENGKYSIVYGSPESMLSIDRWRKMLSSDVYQSRLIGIAVDEAHCVSNWGFSGNKGETAFRKWYACLQELRSLLTEKLPVMALTATASKKTKVYIHQVLSLSNPFNVNDKLLQDNITYSVQPIEKGKNLLNYFEWLINDVKKKA</sequence>
<dbReference type="GO" id="GO:0000724">
    <property type="term" value="P:double-strand break repair via homologous recombination"/>
    <property type="evidence" value="ECO:0007669"/>
    <property type="project" value="TreeGrafter"/>
</dbReference>
<dbReference type="Pfam" id="PF00270">
    <property type="entry name" value="DEAD"/>
    <property type="match status" value="1"/>
</dbReference>
<dbReference type="OrthoDB" id="5988019at2759"/>
<gene>
    <name evidence="2" type="ORF">PACLA_8A024399</name>
</gene>
<dbReference type="GO" id="GO:0005737">
    <property type="term" value="C:cytoplasm"/>
    <property type="evidence" value="ECO:0007669"/>
    <property type="project" value="TreeGrafter"/>
</dbReference>
<dbReference type="SUPFAM" id="SSF52540">
    <property type="entry name" value="P-loop containing nucleoside triphosphate hydrolases"/>
    <property type="match status" value="1"/>
</dbReference>
<reference evidence="2" key="1">
    <citation type="submission" date="2020-04" db="EMBL/GenBank/DDBJ databases">
        <authorList>
            <person name="Alioto T."/>
            <person name="Alioto T."/>
            <person name="Gomez Garrido J."/>
        </authorList>
    </citation>
    <scope>NUCLEOTIDE SEQUENCE</scope>
    <source>
        <strain evidence="2">A484AB</strain>
    </source>
</reference>
<keyword evidence="3" id="KW-1185">Reference proteome</keyword>
<dbReference type="GO" id="GO:0003676">
    <property type="term" value="F:nucleic acid binding"/>
    <property type="evidence" value="ECO:0007669"/>
    <property type="project" value="InterPro"/>
</dbReference>
<dbReference type="GO" id="GO:0005634">
    <property type="term" value="C:nucleus"/>
    <property type="evidence" value="ECO:0007669"/>
    <property type="project" value="TreeGrafter"/>
</dbReference>
<dbReference type="CDD" id="cd17920">
    <property type="entry name" value="DEXHc_RecQ"/>
    <property type="match status" value="1"/>
</dbReference>
<dbReference type="SMART" id="SM00487">
    <property type="entry name" value="DEXDc"/>
    <property type="match status" value="1"/>
</dbReference>
<dbReference type="EMBL" id="CACRXK020000654">
    <property type="protein sequence ID" value="CAB3983766.1"/>
    <property type="molecule type" value="Genomic_DNA"/>
</dbReference>
<dbReference type="PANTHER" id="PTHR13710">
    <property type="entry name" value="DNA HELICASE RECQ FAMILY MEMBER"/>
    <property type="match status" value="1"/>
</dbReference>
<organism evidence="2 3">
    <name type="scientific">Paramuricea clavata</name>
    <name type="common">Red gorgonian</name>
    <name type="synonym">Violescent sea-whip</name>
    <dbReference type="NCBI Taxonomy" id="317549"/>
    <lineage>
        <taxon>Eukaryota</taxon>
        <taxon>Metazoa</taxon>
        <taxon>Cnidaria</taxon>
        <taxon>Anthozoa</taxon>
        <taxon>Octocorallia</taxon>
        <taxon>Malacalcyonacea</taxon>
        <taxon>Plexauridae</taxon>
        <taxon>Paramuricea</taxon>
    </lineage>
</organism>
<comment type="caution">
    <text evidence="2">The sequence shown here is derived from an EMBL/GenBank/DDBJ whole genome shotgun (WGS) entry which is preliminary data.</text>
</comment>
<dbReference type="AlphaFoldDB" id="A0A7D9DEE6"/>
<dbReference type="InterPro" id="IPR027417">
    <property type="entry name" value="P-loop_NTPase"/>
</dbReference>
<dbReference type="GO" id="GO:0043138">
    <property type="term" value="F:3'-5' DNA helicase activity"/>
    <property type="evidence" value="ECO:0007669"/>
    <property type="project" value="TreeGrafter"/>
</dbReference>
<name>A0A7D9DEE6_PARCT</name>
<dbReference type="GO" id="GO:0005524">
    <property type="term" value="F:ATP binding"/>
    <property type="evidence" value="ECO:0007669"/>
    <property type="project" value="InterPro"/>
</dbReference>
<dbReference type="GO" id="GO:0005694">
    <property type="term" value="C:chromosome"/>
    <property type="evidence" value="ECO:0007669"/>
    <property type="project" value="TreeGrafter"/>
</dbReference>
<dbReference type="InterPro" id="IPR014001">
    <property type="entry name" value="Helicase_ATP-bd"/>
</dbReference>
<dbReference type="InterPro" id="IPR011545">
    <property type="entry name" value="DEAD/DEAH_box_helicase_dom"/>
</dbReference>